<dbReference type="CDD" id="cd17982">
    <property type="entry name" value="DEXHc_DHX37"/>
    <property type="match status" value="1"/>
</dbReference>
<organism evidence="9 10">
    <name type="scientific">Sinanodonta woodiana</name>
    <name type="common">Chinese pond mussel</name>
    <name type="synonym">Anodonta woodiana</name>
    <dbReference type="NCBI Taxonomy" id="1069815"/>
    <lineage>
        <taxon>Eukaryota</taxon>
        <taxon>Metazoa</taxon>
        <taxon>Spiralia</taxon>
        <taxon>Lophotrochozoa</taxon>
        <taxon>Mollusca</taxon>
        <taxon>Bivalvia</taxon>
        <taxon>Autobranchia</taxon>
        <taxon>Heteroconchia</taxon>
        <taxon>Palaeoheterodonta</taxon>
        <taxon>Unionida</taxon>
        <taxon>Unionoidea</taxon>
        <taxon>Unionidae</taxon>
        <taxon>Unioninae</taxon>
        <taxon>Sinanodonta</taxon>
    </lineage>
</organism>
<feature type="domain" description="Helicase C-terminal" evidence="8">
    <location>
        <begin position="474"/>
        <end position="719"/>
    </location>
</feature>
<dbReference type="CDD" id="cd18791">
    <property type="entry name" value="SF2_C_RHA"/>
    <property type="match status" value="1"/>
</dbReference>
<keyword evidence="4" id="KW-0067">ATP-binding</keyword>
<dbReference type="Proteomes" id="UP001634394">
    <property type="component" value="Unassembled WGS sequence"/>
</dbReference>
<keyword evidence="5" id="KW-0175">Coiled coil</keyword>
<dbReference type="GO" id="GO:0016787">
    <property type="term" value="F:hydrolase activity"/>
    <property type="evidence" value="ECO:0007669"/>
    <property type="project" value="UniProtKB-KW"/>
</dbReference>
<dbReference type="SUPFAM" id="SSF52540">
    <property type="entry name" value="P-loop containing nucleoside triphosphate hydrolases"/>
    <property type="match status" value="1"/>
</dbReference>
<dbReference type="Pfam" id="PF07717">
    <property type="entry name" value="OB_NTP_bind"/>
    <property type="match status" value="1"/>
</dbReference>
<dbReference type="PROSITE" id="PS51192">
    <property type="entry name" value="HELICASE_ATP_BIND_1"/>
    <property type="match status" value="1"/>
</dbReference>
<protein>
    <recommendedName>
        <fullName evidence="11">RNA helicase</fullName>
    </recommendedName>
</protein>
<dbReference type="Pfam" id="PF21010">
    <property type="entry name" value="HA2_C"/>
    <property type="match status" value="1"/>
</dbReference>
<dbReference type="GO" id="GO:0005524">
    <property type="term" value="F:ATP binding"/>
    <property type="evidence" value="ECO:0007669"/>
    <property type="project" value="UniProtKB-KW"/>
</dbReference>
<dbReference type="InterPro" id="IPR027417">
    <property type="entry name" value="P-loop_NTPase"/>
</dbReference>
<dbReference type="SMART" id="SM00847">
    <property type="entry name" value="HA2"/>
    <property type="match status" value="1"/>
</dbReference>
<dbReference type="SMART" id="SM00490">
    <property type="entry name" value="HELICc"/>
    <property type="match status" value="1"/>
</dbReference>
<dbReference type="EMBL" id="JBJQND010000013">
    <property type="protein sequence ID" value="KAL3858282.1"/>
    <property type="molecule type" value="Genomic_DNA"/>
</dbReference>
<dbReference type="InterPro" id="IPR014001">
    <property type="entry name" value="Helicase_ATP-bd"/>
</dbReference>
<dbReference type="AlphaFoldDB" id="A0ABD3V9M3"/>
<feature type="region of interest" description="Disordered" evidence="6">
    <location>
        <begin position="512"/>
        <end position="533"/>
    </location>
</feature>
<dbReference type="InterPro" id="IPR011545">
    <property type="entry name" value="DEAD/DEAH_box_helicase_dom"/>
</dbReference>
<sequence length="1168" mass="132105">MGKKKGYNWKARTQVNVVLDRSEEKTLNVAIEGVHTDVGYDESNVLALPSGKRKTTKKQEDNKKVKKLTKKERKRLENILERKEKKAKRAAVLESLSQHQAGKEEMGLLTSITDVQTGRTKRKFVENNDPDKTINTISGSRKKQRKTIEEEEDKAVESDDSVATSDITTDDEEESLKLLQEDQTKGDYSANKGQETCNVSETSANENKRTKGSNETIPDKAKNSAGISNTLKAGLENKNIAKNEPAKPVVNIPVNRRKEVQESRLKLPIIGEEQIIMETINENPVVVICGETGSGKTTQVPQFLYEAGYAHGKGIIGVTEPRRVAAISMSKRVAMEMNLSERVVSYQIRYEGNVTDETKIKFMTDGVLLKEIQKDFLLTRYNVIIIDEAHERSMYTDILIGLLSRIVPFRHKRGNPLKLVIMSATLRVEDFTENNRLFRETPPVLKIDSRQFPVTIHFNRRTPQDSYLHEAYRKICKIHRMLPEGGILVFVTGQQEVHTLCRKLKKTFPINKTESSTQEKRKESRRKLDKNRERAVLPNINLDNYSVAPVDEEADEEALDSDLDLEENEPEEDIDCKDVESSDAGSCTEPLYMLPLYSLLPSHKQARVFEDVPSGYRLCVVSTNVSETSLTIPNIKYVVDTGKVKTKFYDKVTGVSTFKITWISQAAANQRAGRAGRVGPGHCYRLYSSAVFNEFEKFSPAEITRRPVDDLVLQMKDMNIDKVVNFPYPTAPDVEQIEAAERLLVSLGALSAPEKIQRFRDLKKGFVHKITTLGHAMACFPVSPRYAKMLALGQQHDLLPYVVAIVSALSVQEIFVENFKPSSEENEKEEFTKKLEHMKAVKKLWAGTGHSLLLGDLMVLLKTVGACEYEGCTPKFCQKYGVRMKAMKEVRKLRAQLTNAVNSVIPNANICIDPKMKPPTDLQAKLLRQIVLAGLGDHVASRYPDVIPETSDGSEKKMKNAYQCPDLEEPVFIHPTSVLYKEKPHFVVYQNIVETSKLYMKGLVAIEPEWLPVFAPSHCMFSKPLDEPAPSFDEVKGEVMCHMNSTFGNCSWTLPAVELEYPPGIDRYKWFARFLLEGKVCPKLKKFVPDLLSAPATMVKTWSKLQPRTESLLKCLVAENVDSREALLKVWNKDTKYLLAAYCEWLPQSLHESLQQLWPPINGETKDR</sequence>
<dbReference type="PANTHER" id="PTHR18934">
    <property type="entry name" value="ATP-DEPENDENT RNA HELICASE"/>
    <property type="match status" value="1"/>
</dbReference>
<proteinExistence type="predicted"/>
<dbReference type="InterPro" id="IPR056371">
    <property type="entry name" value="DHX37-like_C"/>
</dbReference>
<evidence type="ECO:0000259" key="8">
    <source>
        <dbReference type="PROSITE" id="PS51194"/>
    </source>
</evidence>
<dbReference type="InterPro" id="IPR001650">
    <property type="entry name" value="Helicase_C-like"/>
</dbReference>
<keyword evidence="2" id="KW-0378">Hydrolase</keyword>
<evidence type="ECO:0000256" key="3">
    <source>
        <dbReference type="ARBA" id="ARBA00022806"/>
    </source>
</evidence>
<feature type="coiled-coil region" evidence="5">
    <location>
        <begin position="66"/>
        <end position="93"/>
    </location>
</feature>
<dbReference type="Gene3D" id="3.40.50.300">
    <property type="entry name" value="P-loop containing nucleotide triphosphate hydrolases"/>
    <property type="match status" value="2"/>
</dbReference>
<dbReference type="PANTHER" id="PTHR18934:SF99">
    <property type="entry name" value="ATP-DEPENDENT RNA HELICASE DHX37-RELATED"/>
    <property type="match status" value="1"/>
</dbReference>
<feature type="compositionally biased region" description="Basic and acidic residues" evidence="6">
    <location>
        <begin position="175"/>
        <end position="185"/>
    </location>
</feature>
<keyword evidence="3" id="KW-0347">Helicase</keyword>
<dbReference type="Pfam" id="PF00271">
    <property type="entry name" value="Helicase_C"/>
    <property type="match status" value="1"/>
</dbReference>
<dbReference type="Gene3D" id="1.20.120.1080">
    <property type="match status" value="1"/>
</dbReference>
<evidence type="ECO:0000256" key="4">
    <source>
        <dbReference type="ARBA" id="ARBA00022840"/>
    </source>
</evidence>
<reference evidence="9 10" key="1">
    <citation type="submission" date="2024-11" db="EMBL/GenBank/DDBJ databases">
        <title>Chromosome-level genome assembly of the freshwater bivalve Anodonta woodiana.</title>
        <authorList>
            <person name="Chen X."/>
        </authorList>
    </citation>
    <scope>NUCLEOTIDE SEQUENCE [LARGE SCALE GENOMIC DNA]</scope>
    <source>
        <strain evidence="9">MN2024</strain>
        <tissue evidence="9">Gills</tissue>
    </source>
</reference>
<evidence type="ECO:0000256" key="2">
    <source>
        <dbReference type="ARBA" id="ARBA00022801"/>
    </source>
</evidence>
<dbReference type="InterPro" id="IPR003593">
    <property type="entry name" value="AAA+_ATPase"/>
</dbReference>
<name>A0ABD3V9M3_SINWO</name>
<gene>
    <name evidence="9" type="ORF">ACJMK2_012877</name>
</gene>
<dbReference type="PROSITE" id="PS51194">
    <property type="entry name" value="HELICASE_CTER"/>
    <property type="match status" value="1"/>
</dbReference>
<evidence type="ECO:0000259" key="7">
    <source>
        <dbReference type="PROSITE" id="PS51192"/>
    </source>
</evidence>
<evidence type="ECO:0000256" key="6">
    <source>
        <dbReference type="SAM" id="MobiDB-lite"/>
    </source>
</evidence>
<dbReference type="Pfam" id="PF23362">
    <property type="entry name" value="DHX37_C"/>
    <property type="match status" value="1"/>
</dbReference>
<feature type="compositionally biased region" description="Acidic residues" evidence="6">
    <location>
        <begin position="556"/>
        <end position="575"/>
    </location>
</feature>
<evidence type="ECO:0000256" key="5">
    <source>
        <dbReference type="SAM" id="Coils"/>
    </source>
</evidence>
<dbReference type="SMART" id="SM00382">
    <property type="entry name" value="AAA"/>
    <property type="match status" value="1"/>
</dbReference>
<dbReference type="SMART" id="SM00487">
    <property type="entry name" value="DEXDc"/>
    <property type="match status" value="1"/>
</dbReference>
<comment type="caution">
    <text evidence="9">The sequence shown here is derived from an EMBL/GenBank/DDBJ whole genome shotgun (WGS) entry which is preliminary data.</text>
</comment>
<evidence type="ECO:0000313" key="10">
    <source>
        <dbReference type="Proteomes" id="UP001634394"/>
    </source>
</evidence>
<evidence type="ECO:0008006" key="11">
    <source>
        <dbReference type="Google" id="ProtNLM"/>
    </source>
</evidence>
<feature type="compositionally biased region" description="Basic and acidic residues" evidence="6">
    <location>
        <begin position="123"/>
        <end position="132"/>
    </location>
</feature>
<keyword evidence="1" id="KW-0547">Nucleotide-binding</keyword>
<dbReference type="GO" id="GO:0004386">
    <property type="term" value="F:helicase activity"/>
    <property type="evidence" value="ECO:0007669"/>
    <property type="project" value="UniProtKB-KW"/>
</dbReference>
<keyword evidence="10" id="KW-1185">Reference proteome</keyword>
<feature type="region of interest" description="Disordered" evidence="6">
    <location>
        <begin position="556"/>
        <end position="582"/>
    </location>
</feature>
<dbReference type="Pfam" id="PF00270">
    <property type="entry name" value="DEAD"/>
    <property type="match status" value="1"/>
</dbReference>
<accession>A0ABD3V9M3</accession>
<feature type="compositionally biased region" description="Acidic residues" evidence="6">
    <location>
        <begin position="149"/>
        <end position="160"/>
    </location>
</feature>
<feature type="region of interest" description="Disordered" evidence="6">
    <location>
        <begin position="120"/>
        <end position="225"/>
    </location>
</feature>
<feature type="domain" description="Helicase ATP-binding" evidence="7">
    <location>
        <begin position="277"/>
        <end position="444"/>
    </location>
</feature>
<evidence type="ECO:0000256" key="1">
    <source>
        <dbReference type="ARBA" id="ARBA00022741"/>
    </source>
</evidence>
<dbReference type="InterPro" id="IPR011709">
    <property type="entry name" value="DEAD-box_helicase_OB_fold"/>
</dbReference>
<evidence type="ECO:0000313" key="9">
    <source>
        <dbReference type="EMBL" id="KAL3858282.1"/>
    </source>
</evidence>
<feature type="compositionally biased region" description="Polar residues" evidence="6">
    <location>
        <begin position="191"/>
        <end position="205"/>
    </location>
</feature>
<dbReference type="InterPro" id="IPR007502">
    <property type="entry name" value="Helicase-assoc_dom"/>
</dbReference>
<dbReference type="FunFam" id="3.40.50.300:FF:000895">
    <property type="entry name" value="probable ATP-dependent RNA helicase DHX37"/>
    <property type="match status" value="1"/>
</dbReference>